<reference evidence="3 4" key="1">
    <citation type="submission" date="2016-12" db="EMBL/GenBank/DDBJ databases">
        <title>The draft genome sequence of HSLHS2.</title>
        <authorList>
            <person name="Hu D."/>
            <person name="Wang L."/>
            <person name="Shao Z."/>
        </authorList>
    </citation>
    <scope>NUCLEOTIDE SEQUENCE [LARGE SCALE GENOMIC DNA]</scope>
    <source>
        <strain evidence="3">MCCC 1A06712</strain>
    </source>
</reference>
<feature type="signal peptide" evidence="1">
    <location>
        <begin position="1"/>
        <end position="19"/>
    </location>
</feature>
<dbReference type="AlphaFoldDB" id="A0A251WYE1"/>
<name>A0A251WYE1_9RHOB</name>
<dbReference type="Pfam" id="PF06904">
    <property type="entry name" value="Extensin-like_C"/>
    <property type="match status" value="1"/>
</dbReference>
<feature type="domain" description="Extensin-like C-terminal" evidence="2">
    <location>
        <begin position="117"/>
        <end position="272"/>
    </location>
</feature>
<comment type="caution">
    <text evidence="3">The sequence shown here is derived from an EMBL/GenBank/DDBJ whole genome shotgun (WGS) entry which is preliminary data.</text>
</comment>
<organism evidence="3 4">
    <name type="scientific">Marivivens niveibacter</name>
    <dbReference type="NCBI Taxonomy" id="1930667"/>
    <lineage>
        <taxon>Bacteria</taxon>
        <taxon>Pseudomonadati</taxon>
        <taxon>Pseudomonadota</taxon>
        <taxon>Alphaproteobacteria</taxon>
        <taxon>Rhodobacterales</taxon>
        <taxon>Paracoccaceae</taxon>
        <taxon>Marivivens group</taxon>
        <taxon>Marivivens</taxon>
    </lineage>
</organism>
<feature type="chain" id="PRO_5012987723" description="Extensin-like C-terminal domain-containing protein" evidence="1">
    <location>
        <begin position="20"/>
        <end position="272"/>
    </location>
</feature>
<accession>A0A251WYE1</accession>
<evidence type="ECO:0000256" key="1">
    <source>
        <dbReference type="SAM" id="SignalP"/>
    </source>
</evidence>
<keyword evidence="1" id="KW-0732">Signal</keyword>
<evidence type="ECO:0000313" key="4">
    <source>
        <dbReference type="Proteomes" id="UP000194664"/>
    </source>
</evidence>
<proteinExistence type="predicted"/>
<protein>
    <recommendedName>
        <fullName evidence="2">Extensin-like C-terminal domain-containing protein</fullName>
    </recommendedName>
</protein>
<dbReference type="EMBL" id="MSPP01000003">
    <property type="protein sequence ID" value="OUD09145.1"/>
    <property type="molecule type" value="Genomic_DNA"/>
</dbReference>
<sequence length="272" mass="28983">MIRAGALICIALWAGVASAEAPINAPAPPVRPTIAPDTLPRPLARPDGLIPAPSTPETDLAREAMATPASQYAVQTSTPPIARTGRVERRAAEIIAARARGMVCSDPDIQGEYIAPINGAGACGVDQPVRLRSVMGITFNDRPTIDCPTAIALKNWLSRSAIPVIGSEGGGLERLNLMGHYSCRNRNGAASGRLSEHAFGRAIDIGSFRLRDGSEISVLNDWGTRANGRQLREMHRGACGIFGTVLGPEANAAHRNHFHFDTARYRSGSYCR</sequence>
<dbReference type="Proteomes" id="UP000194664">
    <property type="component" value="Unassembled WGS sequence"/>
</dbReference>
<keyword evidence="4" id="KW-1185">Reference proteome</keyword>
<evidence type="ECO:0000313" key="3">
    <source>
        <dbReference type="EMBL" id="OUD09145.1"/>
    </source>
</evidence>
<dbReference type="RefSeq" id="WP_086451624.1">
    <property type="nucleotide sequence ID" value="NZ_MSPP01000003.1"/>
</dbReference>
<gene>
    <name evidence="3" type="ORF">BVC71_10595</name>
</gene>
<evidence type="ECO:0000259" key="2">
    <source>
        <dbReference type="Pfam" id="PF06904"/>
    </source>
</evidence>
<dbReference type="InterPro" id="IPR009683">
    <property type="entry name" value="Extensin-like_C"/>
</dbReference>
<dbReference type="OrthoDB" id="9809788at2"/>